<keyword evidence="7" id="KW-1185">Reference proteome</keyword>
<accession>A0AAW0PET4</accession>
<evidence type="ECO:0000313" key="6">
    <source>
        <dbReference type="EMBL" id="KAK7916334.1"/>
    </source>
</evidence>
<protein>
    <recommendedName>
        <fullName evidence="5">Ig-like domain-containing protein</fullName>
    </recommendedName>
</protein>
<dbReference type="CDD" id="cd00096">
    <property type="entry name" value="Ig"/>
    <property type="match status" value="1"/>
</dbReference>
<organism evidence="6 7">
    <name type="scientific">Mugilogobius chulae</name>
    <name type="common">yellowstripe goby</name>
    <dbReference type="NCBI Taxonomy" id="88201"/>
    <lineage>
        <taxon>Eukaryota</taxon>
        <taxon>Metazoa</taxon>
        <taxon>Chordata</taxon>
        <taxon>Craniata</taxon>
        <taxon>Vertebrata</taxon>
        <taxon>Euteleostomi</taxon>
        <taxon>Actinopterygii</taxon>
        <taxon>Neopterygii</taxon>
        <taxon>Teleostei</taxon>
        <taxon>Neoteleostei</taxon>
        <taxon>Acanthomorphata</taxon>
        <taxon>Gobiaria</taxon>
        <taxon>Gobiiformes</taxon>
        <taxon>Gobioidei</taxon>
        <taxon>Gobiidae</taxon>
        <taxon>Gobionellinae</taxon>
        <taxon>Mugilogobius</taxon>
    </lineage>
</organism>
<dbReference type="SMART" id="SM00409">
    <property type="entry name" value="IG"/>
    <property type="match status" value="4"/>
</dbReference>
<dbReference type="SMART" id="SM00408">
    <property type="entry name" value="IGc2"/>
    <property type="match status" value="4"/>
</dbReference>
<feature type="domain" description="Ig-like" evidence="5">
    <location>
        <begin position="407"/>
        <end position="474"/>
    </location>
</feature>
<feature type="chain" id="PRO_5043956865" description="Ig-like domain-containing protein" evidence="4">
    <location>
        <begin position="19"/>
        <end position="589"/>
    </location>
</feature>
<name>A0AAW0PET4_9GOBI</name>
<dbReference type="InterPro" id="IPR003599">
    <property type="entry name" value="Ig_sub"/>
</dbReference>
<dbReference type="InterPro" id="IPR050504">
    <property type="entry name" value="IgSF_BTN/MOG"/>
</dbReference>
<comment type="caution">
    <text evidence="6">The sequence shown here is derived from an EMBL/GenBank/DDBJ whole genome shotgun (WGS) entry which is preliminary data.</text>
</comment>
<evidence type="ECO:0000256" key="1">
    <source>
        <dbReference type="ARBA" id="ARBA00004370"/>
    </source>
</evidence>
<comment type="subcellular location">
    <subcellularLocation>
        <location evidence="1">Membrane</location>
    </subcellularLocation>
</comment>
<dbReference type="EMBL" id="JBBPFD010000008">
    <property type="protein sequence ID" value="KAK7916334.1"/>
    <property type="molecule type" value="Genomic_DNA"/>
</dbReference>
<dbReference type="InterPro" id="IPR013106">
    <property type="entry name" value="Ig_V-set"/>
</dbReference>
<dbReference type="SUPFAM" id="SSF48726">
    <property type="entry name" value="Immunoglobulin"/>
    <property type="match status" value="4"/>
</dbReference>
<reference evidence="7" key="1">
    <citation type="submission" date="2024-04" db="EMBL/GenBank/DDBJ databases">
        <title>Salinicola lusitanus LLJ914,a marine bacterium isolated from the Okinawa Trough.</title>
        <authorList>
            <person name="Li J."/>
        </authorList>
    </citation>
    <scope>NUCLEOTIDE SEQUENCE [LARGE SCALE GENOMIC DNA]</scope>
</reference>
<keyword evidence="4" id="KW-0732">Signal</keyword>
<dbReference type="PANTHER" id="PTHR24100">
    <property type="entry name" value="BUTYROPHILIN"/>
    <property type="match status" value="1"/>
</dbReference>
<feature type="domain" description="Ig-like" evidence="5">
    <location>
        <begin position="273"/>
        <end position="387"/>
    </location>
</feature>
<dbReference type="InterPro" id="IPR013098">
    <property type="entry name" value="Ig_I-set"/>
</dbReference>
<dbReference type="Gene3D" id="2.60.40.10">
    <property type="entry name" value="Immunoglobulins"/>
    <property type="match status" value="4"/>
</dbReference>
<feature type="domain" description="Ig-like" evidence="5">
    <location>
        <begin position="15"/>
        <end position="118"/>
    </location>
</feature>
<proteinExistence type="predicted"/>
<dbReference type="Proteomes" id="UP001460270">
    <property type="component" value="Unassembled WGS sequence"/>
</dbReference>
<dbReference type="InterPro" id="IPR013783">
    <property type="entry name" value="Ig-like_fold"/>
</dbReference>
<evidence type="ECO:0000256" key="4">
    <source>
        <dbReference type="SAM" id="SignalP"/>
    </source>
</evidence>
<dbReference type="GO" id="GO:0016020">
    <property type="term" value="C:membrane"/>
    <property type="evidence" value="ECO:0007669"/>
    <property type="project" value="UniProtKB-SubCell"/>
</dbReference>
<keyword evidence="2" id="KW-0472">Membrane</keyword>
<sequence length="589" mass="66554">MLLPLLCLLSPAFGPASAQDKDPVKVSEGEAAVLNCSRKPTEHKLSFGWNKDESKPVFFYNHDEKRTTIDPDYKDRVQFFGEDLLKSGNASIKFKKTLLKDSGIYKCLLFDSKNNQISTQVKLHVGAVRKVYIQTILDKGTWRLLQCEAEGEPEPEVVWRNSAGKKLAKHIPKSQDGKGEVILQLNVTNSDTYTCDVTQRSISHQISETREVSLSEPSNGWQTEFIGATIVAVILAAIVSLTLHKTVCACCCCFTLLCDVDMMLLLLFCFLYPPFKPTTAQDKEPVNVTVSEGDDVVLSCSRKQTEHKMSFDWRKDEKDLYFYSYDENDTIINPEYKGRIEFFGMDLLKSGNTSIKIKKTLLKDSGIYTCVVFDLQGNLISAQIRLSVGAAKVDIEKLQDKGTWRLLQCEAEGSPEPEVVWRNSAGKKLENVIKIQDGNGKVALQLNVTKSDNYTCEVTQRSIYHQINKTWEVTFQDMKLLLLFCLLSPVFGPTTAQDKGLGRQAKKQSSWDEFRLVFRFCTSGARACVGDVSEGDDVVLSCSRKPTEHKMSFEWTKDEKDLFFYNHDEKVKLLIQTTKDALSLLERSF</sequence>
<dbReference type="Pfam" id="PF07679">
    <property type="entry name" value="I-set"/>
    <property type="match status" value="2"/>
</dbReference>
<evidence type="ECO:0000259" key="5">
    <source>
        <dbReference type="PROSITE" id="PS50835"/>
    </source>
</evidence>
<feature type="signal peptide" evidence="4">
    <location>
        <begin position="1"/>
        <end position="18"/>
    </location>
</feature>
<dbReference type="InterPro" id="IPR007110">
    <property type="entry name" value="Ig-like_dom"/>
</dbReference>
<dbReference type="Pfam" id="PF07686">
    <property type="entry name" value="V-set"/>
    <property type="match status" value="2"/>
</dbReference>
<dbReference type="InterPro" id="IPR036179">
    <property type="entry name" value="Ig-like_dom_sf"/>
</dbReference>
<evidence type="ECO:0000313" key="7">
    <source>
        <dbReference type="Proteomes" id="UP001460270"/>
    </source>
</evidence>
<evidence type="ECO:0000256" key="2">
    <source>
        <dbReference type="ARBA" id="ARBA00023136"/>
    </source>
</evidence>
<feature type="domain" description="Ig-like" evidence="5">
    <location>
        <begin position="145"/>
        <end position="213"/>
    </location>
</feature>
<dbReference type="PROSITE" id="PS50835">
    <property type="entry name" value="IG_LIKE"/>
    <property type="match status" value="4"/>
</dbReference>
<dbReference type="InterPro" id="IPR003598">
    <property type="entry name" value="Ig_sub2"/>
</dbReference>
<keyword evidence="3" id="KW-0393">Immunoglobulin domain</keyword>
<gene>
    <name evidence="6" type="ORF">WMY93_012095</name>
</gene>
<dbReference type="AlphaFoldDB" id="A0AAW0PET4"/>
<evidence type="ECO:0000256" key="3">
    <source>
        <dbReference type="ARBA" id="ARBA00023319"/>
    </source>
</evidence>